<evidence type="ECO:0000313" key="2">
    <source>
        <dbReference type="Proteomes" id="UP000186817"/>
    </source>
</evidence>
<gene>
    <name evidence="1" type="ORF">AK812_SmicGene40817</name>
</gene>
<reference evidence="1 2" key="1">
    <citation type="submission" date="2016-02" db="EMBL/GenBank/DDBJ databases">
        <title>Genome analysis of coral dinoflagellate symbionts highlights evolutionary adaptations to a symbiotic lifestyle.</title>
        <authorList>
            <person name="Aranda M."/>
            <person name="Li Y."/>
            <person name="Liew Y.J."/>
            <person name="Baumgarten S."/>
            <person name="Simakov O."/>
            <person name="Wilson M."/>
            <person name="Piel J."/>
            <person name="Ashoor H."/>
            <person name="Bougouffa S."/>
            <person name="Bajic V.B."/>
            <person name="Ryu T."/>
            <person name="Ravasi T."/>
            <person name="Bayer T."/>
            <person name="Micklem G."/>
            <person name="Kim H."/>
            <person name="Bhak J."/>
            <person name="Lajeunesse T.C."/>
            <person name="Voolstra C.R."/>
        </authorList>
    </citation>
    <scope>NUCLEOTIDE SEQUENCE [LARGE SCALE GENOMIC DNA]</scope>
    <source>
        <strain evidence="1 2">CCMP2467</strain>
    </source>
</reference>
<proteinExistence type="predicted"/>
<comment type="caution">
    <text evidence="1">The sequence shown here is derived from an EMBL/GenBank/DDBJ whole genome shotgun (WGS) entry which is preliminary data.</text>
</comment>
<dbReference type="AlphaFoldDB" id="A0A1Q9C7Q6"/>
<dbReference type="EMBL" id="LSRX01001541">
    <property type="protein sequence ID" value="OLP78948.1"/>
    <property type="molecule type" value="Genomic_DNA"/>
</dbReference>
<protein>
    <submittedName>
        <fullName evidence="1">Uncharacterized protein</fullName>
    </submittedName>
</protein>
<accession>A0A1Q9C7Q6</accession>
<keyword evidence="2" id="KW-1185">Reference proteome</keyword>
<dbReference type="OrthoDB" id="409620at2759"/>
<name>A0A1Q9C7Q6_SYMMI</name>
<evidence type="ECO:0000313" key="1">
    <source>
        <dbReference type="EMBL" id="OLP78948.1"/>
    </source>
</evidence>
<organism evidence="1 2">
    <name type="scientific">Symbiodinium microadriaticum</name>
    <name type="common">Dinoflagellate</name>
    <name type="synonym">Zooxanthella microadriatica</name>
    <dbReference type="NCBI Taxonomy" id="2951"/>
    <lineage>
        <taxon>Eukaryota</taxon>
        <taxon>Sar</taxon>
        <taxon>Alveolata</taxon>
        <taxon>Dinophyceae</taxon>
        <taxon>Suessiales</taxon>
        <taxon>Symbiodiniaceae</taxon>
        <taxon>Symbiodinium</taxon>
    </lineage>
</organism>
<dbReference type="Proteomes" id="UP000186817">
    <property type="component" value="Unassembled WGS sequence"/>
</dbReference>
<sequence>MHLPIECPSFERRDLTQDDPIVVADMLKELPHGPPAMFLLGLLVQTIQKWSMVPAQLVSYFTSSAISSTPMRVDFVRELGQPPFALPCRTTPANSANHLQESLQHHRVDDEWQALLSEVVTEVELGSALEADRLTGRGWFVSDPAFAREDPSLLDDNHAELCRSYGELPVIPTLLLFRALELLWRCIGVFVAPLEGVGCGAGDRLVLKRITKLHRSTETKRSDMWPERVPAAMRHELFSKFYFLLTRPFDACKDFWGRSADAVFGRNGLGDRGTDGKSCLHTSVSLSGRDDGSQVQTIKHRKGGDKSLQAALQAILGRTLDIGARAACPLQGIRLRSVLPPRDPNRTRHQRMAYNTNAVIRKEE</sequence>